<sequence length="231" mass="24853">MPRRSTTAVPPPPRPTRGEAIAASLAEEIVAGRLKPGTPLDELGLAKAFGSSRTPVREALRQLAPTGLVQVAPRRGAVVAIPDATQLKDMFLVMAELEAMAAALSALSMLPEQRRGLERQHAAMAAMMRAGDVAAYRAANVTFHHLLYLGTHNGYLTEIATATRRRLAPFRAAQLEAPDRLRRSHEEHGEIVTAIQRGDAAGAAARIRTHIGLTEQTWSVMAVALRRPDAA</sequence>
<dbReference type="PROSITE" id="PS50949">
    <property type="entry name" value="HTH_GNTR"/>
    <property type="match status" value="1"/>
</dbReference>
<comment type="caution">
    <text evidence="5">The sequence shown here is derived from an EMBL/GenBank/DDBJ whole genome shotgun (WGS) entry which is preliminary data.</text>
</comment>
<evidence type="ECO:0000256" key="3">
    <source>
        <dbReference type="ARBA" id="ARBA00023163"/>
    </source>
</evidence>
<reference evidence="5 6" key="1">
    <citation type="submission" date="2021-01" db="EMBL/GenBank/DDBJ databases">
        <title>Roseomonas sp. nov, a bacterium isolated from an oil production mixture in Yumen Oilfield.</title>
        <authorList>
            <person name="Wu D."/>
        </authorList>
    </citation>
    <scope>NUCLEOTIDE SEQUENCE [LARGE SCALE GENOMIC DNA]</scope>
    <source>
        <strain evidence="5 6">ROY-5-3</strain>
    </source>
</reference>
<dbReference type="EMBL" id="JAERQM010000006">
    <property type="protein sequence ID" value="MBU8545953.1"/>
    <property type="molecule type" value="Genomic_DNA"/>
</dbReference>
<feature type="domain" description="HTH gntR-type" evidence="4">
    <location>
        <begin position="15"/>
        <end position="82"/>
    </location>
</feature>
<dbReference type="InterPro" id="IPR000524">
    <property type="entry name" value="Tscrpt_reg_HTH_GntR"/>
</dbReference>
<dbReference type="PANTHER" id="PTHR43537">
    <property type="entry name" value="TRANSCRIPTIONAL REGULATOR, GNTR FAMILY"/>
    <property type="match status" value="1"/>
</dbReference>
<dbReference type="Proteomes" id="UP000689967">
    <property type="component" value="Unassembled WGS sequence"/>
</dbReference>
<keyword evidence="2" id="KW-0238">DNA-binding</keyword>
<evidence type="ECO:0000259" key="4">
    <source>
        <dbReference type="PROSITE" id="PS50949"/>
    </source>
</evidence>
<dbReference type="Pfam" id="PF07729">
    <property type="entry name" value="FCD"/>
    <property type="match status" value="1"/>
</dbReference>
<keyword evidence="1" id="KW-0805">Transcription regulation</keyword>
<accession>A0ABS6HDB1</accession>
<dbReference type="SMART" id="SM00345">
    <property type="entry name" value="HTH_GNTR"/>
    <property type="match status" value="1"/>
</dbReference>
<dbReference type="InterPro" id="IPR011711">
    <property type="entry name" value="GntR_C"/>
</dbReference>
<dbReference type="PANTHER" id="PTHR43537:SF49">
    <property type="entry name" value="TRANSCRIPTIONAL REGULATORY PROTEIN"/>
    <property type="match status" value="1"/>
</dbReference>
<dbReference type="RefSeq" id="WP_216877969.1">
    <property type="nucleotide sequence ID" value="NZ_JAERQM010000006.1"/>
</dbReference>
<evidence type="ECO:0000313" key="6">
    <source>
        <dbReference type="Proteomes" id="UP000689967"/>
    </source>
</evidence>
<evidence type="ECO:0000256" key="1">
    <source>
        <dbReference type="ARBA" id="ARBA00023015"/>
    </source>
</evidence>
<proteinExistence type="predicted"/>
<dbReference type="CDD" id="cd07377">
    <property type="entry name" value="WHTH_GntR"/>
    <property type="match status" value="1"/>
</dbReference>
<dbReference type="SMART" id="SM00895">
    <property type="entry name" value="FCD"/>
    <property type="match status" value="1"/>
</dbReference>
<dbReference type="Pfam" id="PF00392">
    <property type="entry name" value="GntR"/>
    <property type="match status" value="1"/>
</dbReference>
<gene>
    <name evidence="5" type="ORF">JJQ90_19685</name>
</gene>
<organism evidence="5 6">
    <name type="scientific">Falsiroseomonas oleicola</name>
    <dbReference type="NCBI Taxonomy" id="2801474"/>
    <lineage>
        <taxon>Bacteria</taxon>
        <taxon>Pseudomonadati</taxon>
        <taxon>Pseudomonadota</taxon>
        <taxon>Alphaproteobacteria</taxon>
        <taxon>Acetobacterales</taxon>
        <taxon>Roseomonadaceae</taxon>
        <taxon>Falsiroseomonas</taxon>
    </lineage>
</organism>
<name>A0ABS6HDB1_9PROT</name>
<keyword evidence="6" id="KW-1185">Reference proteome</keyword>
<protein>
    <submittedName>
        <fullName evidence="5">GntR family transcriptional regulator</fullName>
    </submittedName>
</protein>
<evidence type="ECO:0000313" key="5">
    <source>
        <dbReference type="EMBL" id="MBU8545953.1"/>
    </source>
</evidence>
<evidence type="ECO:0000256" key="2">
    <source>
        <dbReference type="ARBA" id="ARBA00023125"/>
    </source>
</evidence>
<keyword evidence="3" id="KW-0804">Transcription</keyword>